<reference evidence="5" key="1">
    <citation type="submission" date="2019-10" db="EMBL/GenBank/DDBJ databases">
        <title>Lacipirellula parvula gen. nov., sp. nov., representing a lineage of planctomycetes widespread in freshwater anoxic habitats, and description of the family Lacipirellulaceae.</title>
        <authorList>
            <person name="Dedysh S.N."/>
            <person name="Kulichevskaya I.S."/>
            <person name="Beletsky A.V."/>
            <person name="Rakitin A.L."/>
            <person name="Mardanov A.V."/>
            <person name="Ivanova A.A."/>
            <person name="Saltykova V.X."/>
            <person name="Rijpstra W.I.C."/>
            <person name="Sinninghe Damste J.S."/>
            <person name="Ravin N.V."/>
        </authorList>
    </citation>
    <scope>NUCLEOTIDE SEQUENCE [LARGE SCALE GENOMIC DNA]</scope>
    <source>
        <strain evidence="5">PX69</strain>
    </source>
</reference>
<dbReference type="Proteomes" id="UP000326837">
    <property type="component" value="Chromosome"/>
</dbReference>
<dbReference type="InterPro" id="IPR011044">
    <property type="entry name" value="Quino_amine_DH_bsu"/>
</dbReference>
<feature type="compositionally biased region" description="Acidic residues" evidence="1">
    <location>
        <begin position="131"/>
        <end position="146"/>
    </location>
</feature>
<dbReference type="EMBL" id="AP021861">
    <property type="protein sequence ID" value="BBO33466.1"/>
    <property type="molecule type" value="Genomic_DNA"/>
</dbReference>
<dbReference type="Gene3D" id="2.130.10.10">
    <property type="entry name" value="YVTN repeat-like/Quinoprotein amine dehydrogenase"/>
    <property type="match status" value="2"/>
</dbReference>
<evidence type="ECO:0000259" key="3">
    <source>
        <dbReference type="Pfam" id="PF13360"/>
    </source>
</evidence>
<dbReference type="InterPro" id="IPR015943">
    <property type="entry name" value="WD40/YVTN_repeat-like_dom_sf"/>
</dbReference>
<proteinExistence type="predicted"/>
<dbReference type="PANTHER" id="PTHR34512">
    <property type="entry name" value="CELL SURFACE PROTEIN"/>
    <property type="match status" value="1"/>
</dbReference>
<name>A0A5K7XGQ0_9BACT</name>
<dbReference type="InterPro" id="IPR018391">
    <property type="entry name" value="PQQ_b-propeller_rpt"/>
</dbReference>
<gene>
    <name evidence="4" type="ORF">PLANPX_3078</name>
</gene>
<keyword evidence="5" id="KW-1185">Reference proteome</keyword>
<dbReference type="InterPro" id="IPR011047">
    <property type="entry name" value="Quinoprotein_ADH-like_sf"/>
</dbReference>
<keyword evidence="2" id="KW-1133">Transmembrane helix</keyword>
<dbReference type="SMART" id="SM00564">
    <property type="entry name" value="PQQ"/>
    <property type="match status" value="4"/>
</dbReference>
<feature type="compositionally biased region" description="Basic residues" evidence="1">
    <location>
        <begin position="164"/>
        <end position="180"/>
    </location>
</feature>
<evidence type="ECO:0000256" key="1">
    <source>
        <dbReference type="SAM" id="MobiDB-lite"/>
    </source>
</evidence>
<dbReference type="KEGG" id="lpav:PLANPX_3078"/>
<evidence type="ECO:0000256" key="2">
    <source>
        <dbReference type="SAM" id="Phobius"/>
    </source>
</evidence>
<organism evidence="4 5">
    <name type="scientific">Lacipirellula parvula</name>
    <dbReference type="NCBI Taxonomy" id="2650471"/>
    <lineage>
        <taxon>Bacteria</taxon>
        <taxon>Pseudomonadati</taxon>
        <taxon>Planctomycetota</taxon>
        <taxon>Planctomycetia</taxon>
        <taxon>Pirellulales</taxon>
        <taxon>Lacipirellulaceae</taxon>
        <taxon>Lacipirellula</taxon>
    </lineage>
</organism>
<dbReference type="RefSeq" id="WP_152099223.1">
    <property type="nucleotide sequence ID" value="NZ_AP021861.1"/>
</dbReference>
<dbReference type="AlphaFoldDB" id="A0A5K7XGQ0"/>
<sequence>MISTEDFITLLEQRALVAASVTRQLRAKSEQGDSRITPKSILKYLVKKELVTRDQAKELLETTLTVSDKAESSILGLSPLPDEIIAKSAERLTPQSERPTPEAEPEPLVPPAAFSGDLFDADEPVPLMPALDDDGDQLTADETDGESEAKPSRRAAGSMLRSGSGRKPKAKKSTPKKTKTKAKDGSASQWDSPLLLIGGGALAVMAVGSIVLWWLLFRETADKALVEAEDAFKQGNYAAATVLYQDFVTKYAHHKDVSEAKVRVNLSQLWQKAEAGDFSGAAEAAPGLITAIENEPAFISNEEQTNSVTQAKQDLSSLLPRIAQGLAGQADRGGDDAMVAERLKQAENVLAMASNTKYIPEELRKLSEIAAIQETLALAKSRLQRKVDLAEALKQMEAVTAEGKPAEALKIRDTLLLTHASLDGDPALVEMVAKVGVAEQAAIKFVEQRQAAIVTPAKSDVIAEVALADRRGPAAEGAATPFVVRIDGGLYGMSSRDGSLLWRRFVGFGSTSQPVVLPSGLVAAADAQRNELVAVQATTGKLAWRLPLEGKLATPVTLGERLLVSSEAGRVYVIDQASGEMLGFVQFPQPIRQPPAVNERGDRIYVLGEHSNLYTLSADKFACVGVYYLGHAAGGAATPPIAILNKVVVADNSGAETCQVRVIALNDQGAANADAAKYRLSGLVTTPLQSAGRRFATVTTQGQAVVFEVSAANDKSSLTALASREAQDREQLARFSVLHDGHLWLAARELTKLAILPTGNQLPVRSIARDYRGDVFDYPLQTLGNLIVHVRRPSRQAGAIVAAMDVAANKTLWETAIAVPAAGAPVIDASTQQVVAGSSSGAVYVLDQEALVSRVQNEALHLETTTLRPPVFNDALDLGSGRLALAGDGADQIIHFKLQDPRQQLRSATLPGPLSGKLAAWGDSFAAPSEVGQICLYNADDSAPLGAPFQAELTPGQKFRWLAPAAIGDSSSSELIVSDGVSKVYLLRRVAEPENHLEAAASVDVGPSPLNSPFAAVGSTAFVGNEAGRLARFTVPDLAPGEATDLGGRVTWGPFAVAKGVVVATDANELLLVSVDGAVVWRQKLAHGALTGKPLIDNGQAYLLYGGGGVSKISLADGAEASYVDVGQTLTAGPVPYGKRLLVTAADGTLLVVEIQP</sequence>
<keyword evidence="2" id="KW-0472">Membrane</keyword>
<feature type="domain" description="Pyrrolo-quinoline quinone repeat" evidence="3">
    <location>
        <begin position="1045"/>
        <end position="1153"/>
    </location>
</feature>
<protein>
    <recommendedName>
        <fullName evidence="3">Pyrrolo-quinoline quinone repeat domain-containing protein</fullName>
    </recommendedName>
</protein>
<feature type="region of interest" description="Disordered" evidence="1">
    <location>
        <begin position="92"/>
        <end position="187"/>
    </location>
</feature>
<evidence type="ECO:0000313" key="4">
    <source>
        <dbReference type="EMBL" id="BBO33466.1"/>
    </source>
</evidence>
<dbReference type="SUPFAM" id="SSF50998">
    <property type="entry name" value="Quinoprotein alcohol dehydrogenase-like"/>
    <property type="match status" value="1"/>
</dbReference>
<accession>A0A5K7XGQ0</accession>
<feature type="transmembrane region" description="Helical" evidence="2">
    <location>
        <begin position="194"/>
        <end position="216"/>
    </location>
</feature>
<dbReference type="Pfam" id="PF13360">
    <property type="entry name" value="PQQ_2"/>
    <property type="match status" value="2"/>
</dbReference>
<dbReference type="InterPro" id="IPR002372">
    <property type="entry name" value="PQQ_rpt_dom"/>
</dbReference>
<dbReference type="SUPFAM" id="SSF50969">
    <property type="entry name" value="YVTN repeat-like/Quinoprotein amine dehydrogenase"/>
    <property type="match status" value="1"/>
</dbReference>
<keyword evidence="2" id="KW-0812">Transmembrane</keyword>
<feature type="domain" description="Pyrrolo-quinoline quinone repeat" evidence="3">
    <location>
        <begin position="488"/>
        <end position="619"/>
    </location>
</feature>
<evidence type="ECO:0000313" key="5">
    <source>
        <dbReference type="Proteomes" id="UP000326837"/>
    </source>
</evidence>
<dbReference type="PANTHER" id="PTHR34512:SF30">
    <property type="entry name" value="OUTER MEMBRANE PROTEIN ASSEMBLY FACTOR BAMB"/>
    <property type="match status" value="1"/>
</dbReference>